<dbReference type="SUPFAM" id="SSF54427">
    <property type="entry name" value="NTF2-like"/>
    <property type="match status" value="1"/>
</dbReference>
<dbReference type="AlphaFoldDB" id="A0AAJ0GB00"/>
<proteinExistence type="predicted"/>
<organism evidence="1 2">
    <name type="scientific">Extremus antarcticus</name>
    <dbReference type="NCBI Taxonomy" id="702011"/>
    <lineage>
        <taxon>Eukaryota</taxon>
        <taxon>Fungi</taxon>
        <taxon>Dikarya</taxon>
        <taxon>Ascomycota</taxon>
        <taxon>Pezizomycotina</taxon>
        <taxon>Dothideomycetes</taxon>
        <taxon>Dothideomycetidae</taxon>
        <taxon>Mycosphaerellales</taxon>
        <taxon>Extremaceae</taxon>
        <taxon>Extremus</taxon>
    </lineage>
</organism>
<dbReference type="InterPro" id="IPR050977">
    <property type="entry name" value="Fungal_Meroterpenoid_Isomerase"/>
</dbReference>
<protein>
    <submittedName>
        <fullName evidence="1">Uncharacterized protein</fullName>
    </submittedName>
</protein>
<dbReference type="PANTHER" id="PTHR39598">
    <property type="entry name" value="AUSTINOL SYNTHESIS PROTEIN F-RELATED"/>
    <property type="match status" value="1"/>
</dbReference>
<dbReference type="EMBL" id="JAWDJX010000027">
    <property type="protein sequence ID" value="KAK3051220.1"/>
    <property type="molecule type" value="Genomic_DNA"/>
</dbReference>
<accession>A0AAJ0GB00</accession>
<dbReference type="PANTHER" id="PTHR39598:SF1">
    <property type="entry name" value="AUSTINOID BIOSYNTHESIS CLUSTERS PROTEIN F-RELATED"/>
    <property type="match status" value="1"/>
</dbReference>
<name>A0AAJ0GB00_9PEZI</name>
<sequence>MTSSSIRSNMERLLQATIDGFSAPLDYDALRATRSDDFIYQFLPPSLGAPPRNNDEYKEFFYAQLKPLFQKFEVGSKSIIIDTEARKAALYGWVDVESVVGPTSMELVMMLNFTEAGDKITRIDEFFDSAVYSGFFAKVKEVMGQADEGE</sequence>
<keyword evidence="2" id="KW-1185">Reference proteome</keyword>
<gene>
    <name evidence="1" type="ORF">LTR09_007616</name>
</gene>
<evidence type="ECO:0000313" key="1">
    <source>
        <dbReference type="EMBL" id="KAK3051220.1"/>
    </source>
</evidence>
<comment type="caution">
    <text evidence="1">The sequence shown here is derived from an EMBL/GenBank/DDBJ whole genome shotgun (WGS) entry which is preliminary data.</text>
</comment>
<dbReference type="Proteomes" id="UP001271007">
    <property type="component" value="Unassembled WGS sequence"/>
</dbReference>
<reference evidence="1" key="1">
    <citation type="submission" date="2023-04" db="EMBL/GenBank/DDBJ databases">
        <title>Black Yeasts Isolated from many extreme environments.</title>
        <authorList>
            <person name="Coleine C."/>
            <person name="Stajich J.E."/>
            <person name="Selbmann L."/>
        </authorList>
    </citation>
    <scope>NUCLEOTIDE SEQUENCE</scope>
    <source>
        <strain evidence="1">CCFEE 5312</strain>
    </source>
</reference>
<dbReference type="InterPro" id="IPR032710">
    <property type="entry name" value="NTF2-like_dom_sf"/>
</dbReference>
<evidence type="ECO:0000313" key="2">
    <source>
        <dbReference type="Proteomes" id="UP001271007"/>
    </source>
</evidence>
<dbReference type="Gene3D" id="3.10.450.50">
    <property type="match status" value="1"/>
</dbReference>